<dbReference type="Gene3D" id="1.10.287.110">
    <property type="entry name" value="DnaJ domain"/>
    <property type="match status" value="1"/>
</dbReference>
<dbReference type="InterPro" id="IPR036869">
    <property type="entry name" value="J_dom_sf"/>
</dbReference>
<dbReference type="FunFam" id="1.10.287.110:FF:000002">
    <property type="entry name" value="putative tyrosine-protein phosphatase auxilin isoform X2"/>
    <property type="match status" value="1"/>
</dbReference>
<dbReference type="EMBL" id="CAJNOO010000462">
    <property type="protein sequence ID" value="CAF0950022.1"/>
    <property type="molecule type" value="Genomic_DNA"/>
</dbReference>
<dbReference type="SUPFAM" id="SSF46565">
    <property type="entry name" value="Chaperone J-domain"/>
    <property type="match status" value="1"/>
</dbReference>
<evidence type="ECO:0000313" key="4">
    <source>
        <dbReference type="Proteomes" id="UP000663882"/>
    </source>
</evidence>
<dbReference type="OrthoDB" id="1717591at2759"/>
<evidence type="ECO:0000259" key="2">
    <source>
        <dbReference type="PROSITE" id="PS50076"/>
    </source>
</evidence>
<dbReference type="Proteomes" id="UP000663882">
    <property type="component" value="Unassembled WGS sequence"/>
</dbReference>
<organism evidence="3 4">
    <name type="scientific">Rotaria sordida</name>
    <dbReference type="NCBI Taxonomy" id="392033"/>
    <lineage>
        <taxon>Eukaryota</taxon>
        <taxon>Metazoa</taxon>
        <taxon>Spiralia</taxon>
        <taxon>Gnathifera</taxon>
        <taxon>Rotifera</taxon>
        <taxon>Eurotatoria</taxon>
        <taxon>Bdelloidea</taxon>
        <taxon>Philodinida</taxon>
        <taxon>Philodinidae</taxon>
        <taxon>Rotaria</taxon>
    </lineage>
</organism>
<protein>
    <recommendedName>
        <fullName evidence="2">J domain-containing protein</fullName>
    </recommendedName>
</protein>
<name>A0A814D6F3_9BILA</name>
<sequence>MNEKKPINVTNSTSQSKSIDKKQEISPILISYNKNNDEKNQEDNFIYYNNVQQCIQAIEQSSIPIFLILNSTSATDILSRIHSLTQIDTIFIYYSTKQSNTTSATSSPNYNATIMTNNAPSSQPQSIKSNSPPNRSQKTKIDIYDYFNGIDGLEQYSKHKLEPLTSPIIDNQRKATLDKAIDPTVLKVREWTKGKRGNIRALLYSLSSVTWPECTWTGCQMSELLTNEQVKKVYKKAVLHIHPDRLGDDPNEQLAKLIFAELNEAWSQFQQESN</sequence>
<dbReference type="PANTHER" id="PTHR23172">
    <property type="entry name" value="AUXILIN/CYCLIN G-ASSOCIATED KINASE-RELATED"/>
    <property type="match status" value="1"/>
</dbReference>
<feature type="compositionally biased region" description="Polar residues" evidence="1">
    <location>
        <begin position="8"/>
        <end position="17"/>
    </location>
</feature>
<dbReference type="GO" id="GO:0072583">
    <property type="term" value="P:clathrin-dependent endocytosis"/>
    <property type="evidence" value="ECO:0007669"/>
    <property type="project" value="TreeGrafter"/>
</dbReference>
<dbReference type="InterPro" id="IPR001623">
    <property type="entry name" value="DnaJ_domain"/>
</dbReference>
<feature type="domain" description="J" evidence="2">
    <location>
        <begin position="202"/>
        <end position="274"/>
    </location>
</feature>
<reference evidence="3" key="1">
    <citation type="submission" date="2021-02" db="EMBL/GenBank/DDBJ databases">
        <authorList>
            <person name="Nowell W R."/>
        </authorList>
    </citation>
    <scope>NUCLEOTIDE SEQUENCE</scope>
</reference>
<dbReference type="CDD" id="cd06257">
    <property type="entry name" value="DnaJ"/>
    <property type="match status" value="1"/>
</dbReference>
<accession>A0A814D6F3</accession>
<feature type="compositionally biased region" description="Polar residues" evidence="1">
    <location>
        <begin position="100"/>
        <end position="136"/>
    </location>
</feature>
<proteinExistence type="predicted"/>
<feature type="region of interest" description="Disordered" evidence="1">
    <location>
        <begin position="100"/>
        <end position="138"/>
    </location>
</feature>
<dbReference type="AlphaFoldDB" id="A0A814D6F3"/>
<dbReference type="GO" id="GO:0031982">
    <property type="term" value="C:vesicle"/>
    <property type="evidence" value="ECO:0007669"/>
    <property type="project" value="TreeGrafter"/>
</dbReference>
<dbReference type="GO" id="GO:0030276">
    <property type="term" value="F:clathrin binding"/>
    <property type="evidence" value="ECO:0007669"/>
    <property type="project" value="TreeGrafter"/>
</dbReference>
<dbReference type="GO" id="GO:0005737">
    <property type="term" value="C:cytoplasm"/>
    <property type="evidence" value="ECO:0007669"/>
    <property type="project" value="TreeGrafter"/>
</dbReference>
<dbReference type="PANTHER" id="PTHR23172:SF19">
    <property type="entry name" value="J DOMAIN-CONTAINING PROTEIN"/>
    <property type="match status" value="1"/>
</dbReference>
<evidence type="ECO:0000313" key="3">
    <source>
        <dbReference type="EMBL" id="CAF0950022.1"/>
    </source>
</evidence>
<dbReference type="GO" id="GO:0072318">
    <property type="term" value="P:clathrin coat disassembly"/>
    <property type="evidence" value="ECO:0007669"/>
    <property type="project" value="TreeGrafter"/>
</dbReference>
<evidence type="ECO:0000256" key="1">
    <source>
        <dbReference type="SAM" id="MobiDB-lite"/>
    </source>
</evidence>
<dbReference type="PROSITE" id="PS50076">
    <property type="entry name" value="DNAJ_2"/>
    <property type="match status" value="1"/>
</dbReference>
<feature type="region of interest" description="Disordered" evidence="1">
    <location>
        <begin position="1"/>
        <end position="20"/>
    </location>
</feature>
<comment type="caution">
    <text evidence="3">The sequence shown here is derived from an EMBL/GenBank/DDBJ whole genome shotgun (WGS) entry which is preliminary data.</text>
</comment>
<gene>
    <name evidence="3" type="ORF">RFH988_LOCUS11574</name>
</gene>